<accession>A0AAN7TDU5</accession>
<comment type="caution">
    <text evidence="2">The sequence shown here is derived from an EMBL/GenBank/DDBJ whole genome shotgun (WGS) entry which is preliminary data.</text>
</comment>
<dbReference type="InterPro" id="IPR011047">
    <property type="entry name" value="Quinoprotein_ADH-like_sf"/>
</dbReference>
<dbReference type="SUPFAM" id="SSF50998">
    <property type="entry name" value="Quinoprotein alcohol dehydrogenase-like"/>
    <property type="match status" value="2"/>
</dbReference>
<dbReference type="Pfam" id="PF00400">
    <property type="entry name" value="WD40"/>
    <property type="match status" value="2"/>
</dbReference>
<evidence type="ECO:0000256" key="1">
    <source>
        <dbReference type="SAM" id="MobiDB-lite"/>
    </source>
</evidence>
<dbReference type="PANTHER" id="PTHR45589:SF1">
    <property type="entry name" value="WD REPEAT DOMAIN 62, ISOFORM G"/>
    <property type="match status" value="1"/>
</dbReference>
<feature type="region of interest" description="Disordered" evidence="1">
    <location>
        <begin position="275"/>
        <end position="297"/>
    </location>
</feature>
<feature type="region of interest" description="Disordered" evidence="1">
    <location>
        <begin position="834"/>
        <end position="945"/>
    </location>
</feature>
<dbReference type="InterPro" id="IPR001680">
    <property type="entry name" value="WD40_rpt"/>
</dbReference>
<feature type="region of interest" description="Disordered" evidence="1">
    <location>
        <begin position="787"/>
        <end position="816"/>
    </location>
</feature>
<feature type="compositionally biased region" description="Low complexity" evidence="1">
    <location>
        <begin position="804"/>
        <end position="816"/>
    </location>
</feature>
<dbReference type="PANTHER" id="PTHR45589">
    <property type="entry name" value="WD REPEAT DOMAIN 62, ISOFORM G"/>
    <property type="match status" value="1"/>
</dbReference>
<feature type="compositionally biased region" description="Polar residues" evidence="1">
    <location>
        <begin position="918"/>
        <end position="940"/>
    </location>
</feature>
<evidence type="ECO:0008006" key="4">
    <source>
        <dbReference type="Google" id="ProtNLM"/>
    </source>
</evidence>
<dbReference type="InterPro" id="IPR015943">
    <property type="entry name" value="WD40/YVTN_repeat-like_dom_sf"/>
</dbReference>
<sequence>MNHPTLRLTPSNSPFSRSTAPRSPIKALQVEEPGLRLIKAIGSTTASALAFDLVASQRTFAYAAGAIAVLCRVDHDGQVTQRFYKARPTVAVASRDVSQAALDSRRPFGSRDIAYSRENGGATGSPLAASRDWSDSPGGRSTTAKDRVKSVTSVALSPDGRWLAIGETGFKPRILIFSLSEDSFETPVSTITEHAFGIHALRFSPDSRRLASLGTVNDGFLYVWSIDARGVAALYASNKCTSIVNAMAWMGRSIVTVGLRFAKVWRPDEIASPEASKTDLSLTPGSPRHRADNRSSDYGNSILGSRKRILSGKNRLLGTMLDSNFTAVAVLSSTQVAVCAESGEVCLLDDAEESQEIRHVATSVGCVIRAVYATQESLRVFGNGSNMTDLPLSDLYGPSCPCGGRPRTSVSPVGHESDTTAYTVAAGQIDSCEIRLDSHGAIQVGENSDNASDVPLFEIPGHGQPLAGVVPVYGDDGDSTRFATFTAAGDLRLWDTRGQNIERCRVPLSETQDLNGMIDSLTTVVAFEACSLVAYGTKIGLLGILDLGTGVAVTGLRAHSSEIVDIFVFKRKNVQLLATVGRDRVVQLFRWHEAKLELLQTMDEHAAAVTGVLAASNGEKLLSSSADRSIVVREAWQRRDSDPTSVAFVISRTIAFKAAPTTMCFGPDENTLLVATLDRQVSRYSIKYGMLLRVFKPSDSDNGEAAVISKLMYVTCVDGEGTILGISSSDKSLRVYSEHGRLLGRDWGHTEGVTGLALVRTAEDESSTSPWRVVTVAADSTCFIWDSKPTSPGNDRGSDAIPELSSPARLAPAGPPLRKVISFSELSRFKRQNTQEDGDIDHPSSLQSPTNASPPRLRKKTSRMTLAKTPKLEPAFGSSVLDPSRRSSRRHSLRQRSPSPPSPKTTLKRQDLRRPSMNIGTSLRSKSTENISKATSSPPINTGFGSLTASTASAARTLGAFRKKLASAKVNDNITPEALRELEKELKLTAKALGEREKVRGVEGGNTVRGLDRENGEVEDGVGGGVEECGVQRKRVDDSAASGKDLRGSPTTAGPEAEEGTDTLAGAVNGLSLES</sequence>
<organism evidence="2 3">
    <name type="scientific">Meristemomyces frigidus</name>
    <dbReference type="NCBI Taxonomy" id="1508187"/>
    <lineage>
        <taxon>Eukaryota</taxon>
        <taxon>Fungi</taxon>
        <taxon>Dikarya</taxon>
        <taxon>Ascomycota</taxon>
        <taxon>Pezizomycotina</taxon>
        <taxon>Dothideomycetes</taxon>
        <taxon>Dothideomycetidae</taxon>
        <taxon>Mycosphaerellales</taxon>
        <taxon>Teratosphaeriaceae</taxon>
        <taxon>Meristemomyces</taxon>
    </lineage>
</organism>
<dbReference type="Proteomes" id="UP001310890">
    <property type="component" value="Unassembled WGS sequence"/>
</dbReference>
<feature type="compositionally biased region" description="Polar residues" evidence="1">
    <location>
        <begin position="844"/>
        <end position="853"/>
    </location>
</feature>
<dbReference type="AlphaFoldDB" id="A0AAN7TDU5"/>
<protein>
    <recommendedName>
        <fullName evidence="4">WD40 repeat-like protein</fullName>
    </recommendedName>
</protein>
<feature type="region of interest" description="Disordered" evidence="1">
    <location>
        <begin position="1"/>
        <end position="22"/>
    </location>
</feature>
<reference evidence="2" key="1">
    <citation type="submission" date="2023-08" db="EMBL/GenBank/DDBJ databases">
        <title>Black Yeasts Isolated from many extreme environments.</title>
        <authorList>
            <person name="Coleine C."/>
            <person name="Stajich J.E."/>
            <person name="Selbmann L."/>
        </authorList>
    </citation>
    <scope>NUCLEOTIDE SEQUENCE</scope>
    <source>
        <strain evidence="2">CCFEE 5401</strain>
    </source>
</reference>
<proteinExistence type="predicted"/>
<dbReference type="Gene3D" id="2.130.10.10">
    <property type="entry name" value="YVTN repeat-like/Quinoprotein amine dehydrogenase"/>
    <property type="match status" value="3"/>
</dbReference>
<dbReference type="SMART" id="SM00320">
    <property type="entry name" value="WD40"/>
    <property type="match status" value="9"/>
</dbReference>
<dbReference type="InterPro" id="IPR052779">
    <property type="entry name" value="WDR62"/>
</dbReference>
<gene>
    <name evidence="2" type="ORF">LTR62_006217</name>
</gene>
<feature type="region of interest" description="Disordered" evidence="1">
    <location>
        <begin position="1004"/>
        <end position="1075"/>
    </location>
</feature>
<dbReference type="EMBL" id="JAVRRL010000052">
    <property type="protein sequence ID" value="KAK5110221.1"/>
    <property type="molecule type" value="Genomic_DNA"/>
</dbReference>
<evidence type="ECO:0000313" key="2">
    <source>
        <dbReference type="EMBL" id="KAK5110221.1"/>
    </source>
</evidence>
<evidence type="ECO:0000313" key="3">
    <source>
        <dbReference type="Proteomes" id="UP001310890"/>
    </source>
</evidence>
<feature type="region of interest" description="Disordered" evidence="1">
    <location>
        <begin position="112"/>
        <end position="144"/>
    </location>
</feature>
<name>A0AAN7TDU5_9PEZI</name>
<feature type="compositionally biased region" description="Polar residues" evidence="1">
    <location>
        <begin position="8"/>
        <end position="21"/>
    </location>
</feature>